<reference evidence="1" key="1">
    <citation type="submission" date="2023-10" db="EMBL/GenBank/DDBJ databases">
        <title>Chromosome-level genome of the transformable northern wattle, Acacia crassicarpa.</title>
        <authorList>
            <person name="Massaro I."/>
            <person name="Sinha N.R."/>
            <person name="Poethig S."/>
            <person name="Leichty A.R."/>
        </authorList>
    </citation>
    <scope>NUCLEOTIDE SEQUENCE</scope>
    <source>
        <strain evidence="1">Acra3RX</strain>
        <tissue evidence="1">Leaf</tissue>
    </source>
</reference>
<dbReference type="Proteomes" id="UP001293593">
    <property type="component" value="Unassembled WGS sequence"/>
</dbReference>
<evidence type="ECO:0000313" key="1">
    <source>
        <dbReference type="EMBL" id="KAK4273882.1"/>
    </source>
</evidence>
<proteinExistence type="predicted"/>
<dbReference type="AlphaFoldDB" id="A0AAE1JN21"/>
<sequence>MEKQTSISACTYFDYAPKILNHHFLQLVIEPRVWVWREIEGRQSEKKGQLDWLPLEGEDEEDNAAAIAWPALLAFFILFLEATTAVASPNLGVVQLTKLVEKFTSGHMI</sequence>
<comment type="caution">
    <text evidence="1">The sequence shown here is derived from an EMBL/GenBank/DDBJ whole genome shotgun (WGS) entry which is preliminary data.</text>
</comment>
<evidence type="ECO:0000313" key="2">
    <source>
        <dbReference type="Proteomes" id="UP001293593"/>
    </source>
</evidence>
<name>A0AAE1JN21_9FABA</name>
<organism evidence="1 2">
    <name type="scientific">Acacia crassicarpa</name>
    <name type="common">northern wattle</name>
    <dbReference type="NCBI Taxonomy" id="499986"/>
    <lineage>
        <taxon>Eukaryota</taxon>
        <taxon>Viridiplantae</taxon>
        <taxon>Streptophyta</taxon>
        <taxon>Embryophyta</taxon>
        <taxon>Tracheophyta</taxon>
        <taxon>Spermatophyta</taxon>
        <taxon>Magnoliopsida</taxon>
        <taxon>eudicotyledons</taxon>
        <taxon>Gunneridae</taxon>
        <taxon>Pentapetalae</taxon>
        <taxon>rosids</taxon>
        <taxon>fabids</taxon>
        <taxon>Fabales</taxon>
        <taxon>Fabaceae</taxon>
        <taxon>Caesalpinioideae</taxon>
        <taxon>mimosoid clade</taxon>
        <taxon>Acacieae</taxon>
        <taxon>Acacia</taxon>
    </lineage>
</organism>
<gene>
    <name evidence="1" type="ORF">QN277_017193</name>
</gene>
<dbReference type="EMBL" id="JAWXYG010000004">
    <property type="protein sequence ID" value="KAK4273882.1"/>
    <property type="molecule type" value="Genomic_DNA"/>
</dbReference>
<accession>A0AAE1JN21</accession>
<protein>
    <submittedName>
        <fullName evidence="1">Uncharacterized protein</fullName>
    </submittedName>
</protein>
<keyword evidence="2" id="KW-1185">Reference proteome</keyword>